<feature type="compositionally biased region" description="Low complexity" evidence="1">
    <location>
        <begin position="79"/>
        <end position="105"/>
    </location>
</feature>
<evidence type="ECO:0000313" key="4">
    <source>
        <dbReference type="Proteomes" id="UP000565576"/>
    </source>
</evidence>
<dbReference type="InterPro" id="IPR011992">
    <property type="entry name" value="EF-hand-dom_pair"/>
</dbReference>
<dbReference type="Gene3D" id="1.10.238.10">
    <property type="entry name" value="EF-hand"/>
    <property type="match status" value="2"/>
</dbReference>
<dbReference type="SMART" id="SM00054">
    <property type="entry name" value="EFh"/>
    <property type="match status" value="4"/>
</dbReference>
<feature type="domain" description="EF-hand" evidence="2">
    <location>
        <begin position="179"/>
        <end position="214"/>
    </location>
</feature>
<evidence type="ECO:0000313" key="3">
    <source>
        <dbReference type="EMBL" id="MBB6486628.1"/>
    </source>
</evidence>
<feature type="compositionally biased region" description="Polar residues" evidence="1">
    <location>
        <begin position="16"/>
        <end position="28"/>
    </location>
</feature>
<reference evidence="3 4" key="1">
    <citation type="submission" date="2020-08" db="EMBL/GenBank/DDBJ databases">
        <title>Genomic Encyclopedia of Type Strains, Phase IV (KMG-V): Genome sequencing to study the core and pangenomes of soil and plant-associated prokaryotes.</title>
        <authorList>
            <person name="Whitman W."/>
        </authorList>
    </citation>
    <scope>NUCLEOTIDE SEQUENCE [LARGE SCALE GENOMIC DNA]</scope>
    <source>
        <strain evidence="3 4">SEMIA 4060</strain>
    </source>
</reference>
<evidence type="ECO:0000256" key="1">
    <source>
        <dbReference type="SAM" id="MobiDB-lite"/>
    </source>
</evidence>
<gene>
    <name evidence="3" type="ORF">GGD46_003927</name>
</gene>
<dbReference type="PROSITE" id="PS00018">
    <property type="entry name" value="EF_HAND_1"/>
    <property type="match status" value="1"/>
</dbReference>
<dbReference type="Pfam" id="PF13499">
    <property type="entry name" value="EF-hand_7"/>
    <property type="match status" value="1"/>
</dbReference>
<feature type="region of interest" description="Disordered" evidence="1">
    <location>
        <begin position="71"/>
        <end position="110"/>
    </location>
</feature>
<feature type="compositionally biased region" description="Low complexity" evidence="1">
    <location>
        <begin position="224"/>
        <end position="237"/>
    </location>
</feature>
<feature type="region of interest" description="Disordered" evidence="1">
    <location>
        <begin position="224"/>
        <end position="270"/>
    </location>
</feature>
<proteinExistence type="predicted"/>
<feature type="compositionally biased region" description="Low complexity" evidence="1">
    <location>
        <begin position="33"/>
        <end position="53"/>
    </location>
</feature>
<feature type="region of interest" description="Disordered" evidence="1">
    <location>
        <begin position="16"/>
        <end position="53"/>
    </location>
</feature>
<dbReference type="Proteomes" id="UP000565576">
    <property type="component" value="Unassembled WGS sequence"/>
</dbReference>
<dbReference type="RefSeq" id="WP_184706783.1">
    <property type="nucleotide sequence ID" value="NZ_JACHBG010000009.1"/>
</dbReference>
<dbReference type="PROSITE" id="PS50222">
    <property type="entry name" value="EF_HAND_2"/>
    <property type="match status" value="2"/>
</dbReference>
<feature type="region of interest" description="Disordered" evidence="1">
    <location>
        <begin position="172"/>
        <end position="197"/>
    </location>
</feature>
<name>A0A7X0ITS1_9HYPH</name>
<dbReference type="Pfam" id="PF13202">
    <property type="entry name" value="EF-hand_5"/>
    <property type="match status" value="1"/>
</dbReference>
<dbReference type="EMBL" id="JACHBG010000009">
    <property type="protein sequence ID" value="MBB6486628.1"/>
    <property type="molecule type" value="Genomic_DNA"/>
</dbReference>
<dbReference type="GO" id="GO:0005509">
    <property type="term" value="F:calcium ion binding"/>
    <property type="evidence" value="ECO:0007669"/>
    <property type="project" value="InterPro"/>
</dbReference>
<comment type="caution">
    <text evidence="3">The sequence shown here is derived from an EMBL/GenBank/DDBJ whole genome shotgun (WGS) entry which is preliminary data.</text>
</comment>
<accession>A0A7X0ITS1</accession>
<protein>
    <submittedName>
        <fullName evidence="3">Ca2+-binding EF-hand superfamily protein</fullName>
    </submittedName>
</protein>
<dbReference type="InterPro" id="IPR018247">
    <property type="entry name" value="EF_Hand_1_Ca_BS"/>
</dbReference>
<organism evidence="3 4">
    <name type="scientific">Rhizobium lusitanum</name>
    <dbReference type="NCBI Taxonomy" id="293958"/>
    <lineage>
        <taxon>Bacteria</taxon>
        <taxon>Pseudomonadati</taxon>
        <taxon>Pseudomonadota</taxon>
        <taxon>Alphaproteobacteria</taxon>
        <taxon>Hyphomicrobiales</taxon>
        <taxon>Rhizobiaceae</taxon>
        <taxon>Rhizobium/Agrobacterium group</taxon>
        <taxon>Rhizobium</taxon>
    </lineage>
</organism>
<sequence length="270" mass="27734">MTSITSVLSNRYFQYQTSRSTSSVNDDSASLIPAAGSSPDAGTSSSSDDQSQISAAQQLIAQLMNVILTLQSGSGGGDADSSSANSDGDSAGSTSSSQSVAAANSQRSKQADLIKAMDTNGDGDISEAEFVAARPASVSADQASKLFESFDKDKTGSLTEEQLAKAMKAGHHMHHGGRTGDEELSKAFSSMDTDGDGNVTEAEFVAARPSDMGADQATALFGSLDTSGSGSLTQSQFEAAVKAQRPQPAELGNLYASDTQDQTTTDLLTL</sequence>
<dbReference type="CDD" id="cd00051">
    <property type="entry name" value="EFh"/>
    <property type="match status" value="2"/>
</dbReference>
<feature type="domain" description="EF-hand" evidence="2">
    <location>
        <begin position="138"/>
        <end position="173"/>
    </location>
</feature>
<feature type="compositionally biased region" description="Low complexity" evidence="1">
    <location>
        <begin position="258"/>
        <end position="270"/>
    </location>
</feature>
<dbReference type="InterPro" id="IPR002048">
    <property type="entry name" value="EF_hand_dom"/>
</dbReference>
<dbReference type="AlphaFoldDB" id="A0A7X0ITS1"/>
<evidence type="ECO:0000259" key="2">
    <source>
        <dbReference type="PROSITE" id="PS50222"/>
    </source>
</evidence>
<dbReference type="SUPFAM" id="SSF47473">
    <property type="entry name" value="EF-hand"/>
    <property type="match status" value="1"/>
</dbReference>